<evidence type="ECO:0000313" key="1">
    <source>
        <dbReference type="EMBL" id="KKN36942.1"/>
    </source>
</evidence>
<protein>
    <recommendedName>
        <fullName evidence="2">DUF3310 domain-containing protein</fullName>
    </recommendedName>
</protein>
<dbReference type="InterPro" id="IPR021739">
    <property type="entry name" value="SaV-like"/>
</dbReference>
<dbReference type="Pfam" id="PF11753">
    <property type="entry name" value="DUF3310"/>
    <property type="match status" value="1"/>
</dbReference>
<gene>
    <name evidence="1" type="ORF">LCGC14_0768650</name>
</gene>
<organism evidence="1">
    <name type="scientific">marine sediment metagenome</name>
    <dbReference type="NCBI Taxonomy" id="412755"/>
    <lineage>
        <taxon>unclassified sequences</taxon>
        <taxon>metagenomes</taxon>
        <taxon>ecological metagenomes</taxon>
    </lineage>
</organism>
<proteinExistence type="predicted"/>
<accession>A0A0F9QIV4</accession>
<sequence>MSNVNHPSHYNQGSIETIDYILDQDFNFLAGQVVKYLARYRYKGKPVGDLLKADWYLKKLIEVEGEKLADSVHNVTIIPAPRPDGT</sequence>
<name>A0A0F9QIV4_9ZZZZ</name>
<dbReference type="AlphaFoldDB" id="A0A0F9QIV4"/>
<reference evidence="1" key="1">
    <citation type="journal article" date="2015" name="Nature">
        <title>Complex archaea that bridge the gap between prokaryotes and eukaryotes.</title>
        <authorList>
            <person name="Spang A."/>
            <person name="Saw J.H."/>
            <person name="Jorgensen S.L."/>
            <person name="Zaremba-Niedzwiedzka K."/>
            <person name="Martijn J."/>
            <person name="Lind A.E."/>
            <person name="van Eijk R."/>
            <person name="Schleper C."/>
            <person name="Guy L."/>
            <person name="Ettema T.J."/>
        </authorList>
    </citation>
    <scope>NUCLEOTIDE SEQUENCE</scope>
</reference>
<comment type="caution">
    <text evidence="1">The sequence shown here is derived from an EMBL/GenBank/DDBJ whole genome shotgun (WGS) entry which is preliminary data.</text>
</comment>
<dbReference type="EMBL" id="LAZR01001932">
    <property type="protein sequence ID" value="KKN36942.1"/>
    <property type="molecule type" value="Genomic_DNA"/>
</dbReference>
<evidence type="ECO:0008006" key="2">
    <source>
        <dbReference type="Google" id="ProtNLM"/>
    </source>
</evidence>